<dbReference type="STRING" id="90262.A0A1X2J058"/>
<dbReference type="AlphaFoldDB" id="A0A1X2J058"/>
<keyword evidence="1" id="KW-0732">Signal</keyword>
<sequence>MEWRALVLLWTGLTMIYLVSLLQETPYPHPAKLFIPTSSTAQQRRHLHAPDTTILTLSNTYVYQTSIWYELAPPKRTLRLGSGPFKVGGLGYVHQQRQPLSIYYTNSSDPDSAVTTVPPWETTHDHVLNGPISHVSSFGHGFDGVVDNNSLAAGLQFGVLYHILDDDRIQHWVRAFYFANAVDGERSLLARELEFKDILLPGSTWISTFSLESNAILYSRDPDYYRFRWVSLPEDITSSPHSEKADPIILTQSDPGDNTHLYNQPDDIEEYRVLLSAMYSPIPDSRQVFTMNAYKTYSNFYVKGIIAENATTDVKNEWIGKKMLDDDYEVFSQESMEYMAIVDGVPIQQERIQLDMPKLCISRSKDAKVVVMSSIKYPLISLVYMEDASDLVLQQKDINDMVHNNGKIWIDDRVRMDDMDGELLGLQLDSTGHCLAAWTDKDQLFLFIRKLADQQPQHQHFQSFADDEERDILLDEGRLEKWILSMVITKDQGAVVDSIDAVSFVTTNSGNYILVGLKNGVVQSYSLDKTEIQKTINFWSFVVDQWNIWLPMSIVIFLFVVSENQQASRLENIQRAS</sequence>
<organism evidence="2 3">
    <name type="scientific">Absidia repens</name>
    <dbReference type="NCBI Taxonomy" id="90262"/>
    <lineage>
        <taxon>Eukaryota</taxon>
        <taxon>Fungi</taxon>
        <taxon>Fungi incertae sedis</taxon>
        <taxon>Mucoromycota</taxon>
        <taxon>Mucoromycotina</taxon>
        <taxon>Mucoromycetes</taxon>
        <taxon>Mucorales</taxon>
        <taxon>Cunninghamellaceae</taxon>
        <taxon>Absidia</taxon>
    </lineage>
</organism>
<comment type="caution">
    <text evidence="2">The sequence shown here is derived from an EMBL/GenBank/DDBJ whole genome shotgun (WGS) entry which is preliminary data.</text>
</comment>
<evidence type="ECO:0000313" key="2">
    <source>
        <dbReference type="EMBL" id="ORZ25198.1"/>
    </source>
</evidence>
<feature type="chain" id="PRO_5012936661" evidence="1">
    <location>
        <begin position="22"/>
        <end position="577"/>
    </location>
</feature>
<protein>
    <submittedName>
        <fullName evidence="2">Uncharacterized protein</fullName>
    </submittedName>
</protein>
<proteinExistence type="predicted"/>
<dbReference type="EMBL" id="MCGE01000001">
    <property type="protein sequence ID" value="ORZ25198.1"/>
    <property type="molecule type" value="Genomic_DNA"/>
</dbReference>
<accession>A0A1X2J058</accession>
<reference evidence="2 3" key="1">
    <citation type="submission" date="2016-07" db="EMBL/GenBank/DDBJ databases">
        <title>Pervasive Adenine N6-methylation of Active Genes in Fungi.</title>
        <authorList>
            <consortium name="DOE Joint Genome Institute"/>
            <person name="Mondo S.J."/>
            <person name="Dannebaum R.O."/>
            <person name="Kuo R.C."/>
            <person name="Labutti K."/>
            <person name="Haridas S."/>
            <person name="Kuo A."/>
            <person name="Salamov A."/>
            <person name="Ahrendt S.R."/>
            <person name="Lipzen A."/>
            <person name="Sullivan W."/>
            <person name="Andreopoulos W.B."/>
            <person name="Clum A."/>
            <person name="Lindquist E."/>
            <person name="Daum C."/>
            <person name="Ramamoorthy G.K."/>
            <person name="Gryganskyi A."/>
            <person name="Culley D."/>
            <person name="Magnuson J.K."/>
            <person name="James T.Y."/>
            <person name="O'Malley M.A."/>
            <person name="Stajich J.E."/>
            <person name="Spatafora J.W."/>
            <person name="Visel A."/>
            <person name="Grigoriev I.V."/>
        </authorList>
    </citation>
    <scope>NUCLEOTIDE SEQUENCE [LARGE SCALE GENOMIC DNA]</scope>
    <source>
        <strain evidence="2 3">NRRL 1336</strain>
    </source>
</reference>
<dbReference type="OrthoDB" id="2153288at2759"/>
<name>A0A1X2J058_9FUNG</name>
<dbReference type="Proteomes" id="UP000193560">
    <property type="component" value="Unassembled WGS sequence"/>
</dbReference>
<keyword evidence="3" id="KW-1185">Reference proteome</keyword>
<gene>
    <name evidence="2" type="ORF">BCR42DRAFT_399622</name>
</gene>
<evidence type="ECO:0000313" key="3">
    <source>
        <dbReference type="Proteomes" id="UP000193560"/>
    </source>
</evidence>
<feature type="signal peptide" evidence="1">
    <location>
        <begin position="1"/>
        <end position="21"/>
    </location>
</feature>
<evidence type="ECO:0000256" key="1">
    <source>
        <dbReference type="SAM" id="SignalP"/>
    </source>
</evidence>